<dbReference type="KEGG" id="caml:H6X83_08390"/>
<comment type="similarity">
    <text evidence="2">Belongs to the MscS (TC 1.A.23) family.</text>
</comment>
<name>A0A7G9WE71_9FIRM</name>
<keyword evidence="6 7" id="KW-0472">Membrane</keyword>
<dbReference type="Pfam" id="PF05552">
    <property type="entry name" value="MS_channel_1st_1"/>
    <property type="match status" value="1"/>
</dbReference>
<dbReference type="InterPro" id="IPR010920">
    <property type="entry name" value="LSM_dom_sf"/>
</dbReference>
<evidence type="ECO:0000313" key="10">
    <source>
        <dbReference type="EMBL" id="QNO16983.1"/>
    </source>
</evidence>
<dbReference type="Gene3D" id="2.30.30.60">
    <property type="match status" value="1"/>
</dbReference>
<keyword evidence="4 7" id="KW-0812">Transmembrane</keyword>
<evidence type="ECO:0000313" key="11">
    <source>
        <dbReference type="Proteomes" id="UP000516046"/>
    </source>
</evidence>
<evidence type="ECO:0000256" key="5">
    <source>
        <dbReference type="ARBA" id="ARBA00022989"/>
    </source>
</evidence>
<dbReference type="PANTHER" id="PTHR30221">
    <property type="entry name" value="SMALL-CONDUCTANCE MECHANOSENSITIVE CHANNEL"/>
    <property type="match status" value="1"/>
</dbReference>
<dbReference type="InterPro" id="IPR008910">
    <property type="entry name" value="MSC_TM_helix"/>
</dbReference>
<dbReference type="SUPFAM" id="SSF82689">
    <property type="entry name" value="Mechanosensitive channel protein MscS (YggB), C-terminal domain"/>
    <property type="match status" value="1"/>
</dbReference>
<dbReference type="PANTHER" id="PTHR30221:SF1">
    <property type="entry name" value="SMALL-CONDUCTANCE MECHANOSENSITIVE CHANNEL"/>
    <property type="match status" value="1"/>
</dbReference>
<dbReference type="EMBL" id="CP060696">
    <property type="protein sequence ID" value="QNO16983.1"/>
    <property type="molecule type" value="Genomic_DNA"/>
</dbReference>
<comment type="subcellular location">
    <subcellularLocation>
        <location evidence="1">Cell membrane</location>
        <topology evidence="1">Multi-pass membrane protein</topology>
    </subcellularLocation>
</comment>
<evidence type="ECO:0000256" key="3">
    <source>
        <dbReference type="ARBA" id="ARBA00022475"/>
    </source>
</evidence>
<evidence type="ECO:0000259" key="9">
    <source>
        <dbReference type="Pfam" id="PF21082"/>
    </source>
</evidence>
<evidence type="ECO:0000256" key="7">
    <source>
        <dbReference type="SAM" id="Phobius"/>
    </source>
</evidence>
<dbReference type="InterPro" id="IPR049278">
    <property type="entry name" value="MS_channel_C"/>
</dbReference>
<proteinExistence type="inferred from homology"/>
<dbReference type="Gene3D" id="1.10.287.1260">
    <property type="match status" value="1"/>
</dbReference>
<organism evidence="10 11">
    <name type="scientific">Caproicibacterium amylolyticum</name>
    <dbReference type="NCBI Taxonomy" id="2766537"/>
    <lineage>
        <taxon>Bacteria</taxon>
        <taxon>Bacillati</taxon>
        <taxon>Bacillota</taxon>
        <taxon>Clostridia</taxon>
        <taxon>Eubacteriales</taxon>
        <taxon>Oscillospiraceae</taxon>
        <taxon>Caproicibacterium</taxon>
    </lineage>
</organism>
<keyword evidence="11" id="KW-1185">Reference proteome</keyword>
<feature type="transmembrane region" description="Helical" evidence="7">
    <location>
        <begin position="83"/>
        <end position="101"/>
    </location>
</feature>
<accession>A0A7G9WE71</accession>
<dbReference type="Gene3D" id="3.30.70.100">
    <property type="match status" value="1"/>
</dbReference>
<feature type="domain" description="Mechanosensitive ion channel MscS" evidence="8">
    <location>
        <begin position="106"/>
        <end position="169"/>
    </location>
</feature>
<evidence type="ECO:0000256" key="6">
    <source>
        <dbReference type="ARBA" id="ARBA00023136"/>
    </source>
</evidence>
<dbReference type="SUPFAM" id="SSF82861">
    <property type="entry name" value="Mechanosensitive channel protein MscS (YggB), transmembrane region"/>
    <property type="match status" value="1"/>
</dbReference>
<dbReference type="Pfam" id="PF00924">
    <property type="entry name" value="MS_channel_2nd"/>
    <property type="match status" value="1"/>
</dbReference>
<reference evidence="10 11" key="1">
    <citation type="submission" date="2020-08" db="EMBL/GenBank/DDBJ databases">
        <authorList>
            <person name="Ren C."/>
            <person name="Gu Y."/>
            <person name="Xu Y."/>
        </authorList>
    </citation>
    <scope>NUCLEOTIDE SEQUENCE [LARGE SCALE GENOMIC DNA]</scope>
    <source>
        <strain evidence="10 11">LBM18003</strain>
    </source>
</reference>
<dbReference type="RefSeq" id="WP_212506050.1">
    <property type="nucleotide sequence ID" value="NZ_CP060696.1"/>
</dbReference>
<dbReference type="InterPro" id="IPR011014">
    <property type="entry name" value="MscS_channel_TM-2"/>
</dbReference>
<dbReference type="SUPFAM" id="SSF50182">
    <property type="entry name" value="Sm-like ribonucleoproteins"/>
    <property type="match status" value="1"/>
</dbReference>
<keyword evidence="5 7" id="KW-1133">Transmembrane helix</keyword>
<dbReference type="InterPro" id="IPR045275">
    <property type="entry name" value="MscS_archaea/bacteria_type"/>
</dbReference>
<protein>
    <submittedName>
        <fullName evidence="10">Mechanosensitive ion channel family protein</fullName>
    </submittedName>
</protein>
<dbReference type="GO" id="GO:0008381">
    <property type="term" value="F:mechanosensitive monoatomic ion channel activity"/>
    <property type="evidence" value="ECO:0007669"/>
    <property type="project" value="InterPro"/>
</dbReference>
<evidence type="ECO:0000256" key="1">
    <source>
        <dbReference type="ARBA" id="ARBA00004651"/>
    </source>
</evidence>
<keyword evidence="3" id="KW-1003">Cell membrane</keyword>
<dbReference type="InterPro" id="IPR011066">
    <property type="entry name" value="MscS_channel_C_sf"/>
</dbReference>
<feature type="transmembrane region" description="Helical" evidence="7">
    <location>
        <begin position="55"/>
        <end position="77"/>
    </location>
</feature>
<gene>
    <name evidence="10" type="ORF">H6X83_08390</name>
</gene>
<dbReference type="Pfam" id="PF21082">
    <property type="entry name" value="MS_channel_3rd"/>
    <property type="match status" value="1"/>
</dbReference>
<feature type="transmembrane region" description="Helical" evidence="7">
    <location>
        <begin position="17"/>
        <end position="34"/>
    </location>
</feature>
<dbReference type="InterPro" id="IPR023408">
    <property type="entry name" value="MscS_beta-dom_sf"/>
</dbReference>
<evidence type="ECO:0000256" key="4">
    <source>
        <dbReference type="ARBA" id="ARBA00022692"/>
    </source>
</evidence>
<dbReference type="GO" id="GO:0005886">
    <property type="term" value="C:plasma membrane"/>
    <property type="evidence" value="ECO:0007669"/>
    <property type="project" value="UniProtKB-SubCell"/>
</dbReference>
<sequence length="272" mass="30037">MDFTQTWAKFSSGMSDFLPKLIEAVLVIVIGWLLSRVGQRFCKKALVKANRDAGVVSFLSSATSILIKIVAIIMALSSLGLNTSVIVGGFSAVGLGISLALKNNMANVACGIQMLFTKPFRVGDYIATEGVEGTVERVELMFTTLHTFDNKEVVFPNSRLADSIITNYTALEKRRLDLEFNIDYSDDLKNAKALLQRLAGENSKVLAEPAPLVAVKAHGDSAVVLTMRMWCKTEEYWDLYFEMQETVKLAFDANGFHTPFPQIDVHNKTEIA</sequence>
<dbReference type="InterPro" id="IPR006685">
    <property type="entry name" value="MscS_channel_2nd"/>
</dbReference>
<dbReference type="AlphaFoldDB" id="A0A7G9WE71"/>
<feature type="domain" description="Mechanosensitive ion channel MscS C-terminal" evidence="9">
    <location>
        <begin position="177"/>
        <end position="256"/>
    </location>
</feature>
<evidence type="ECO:0000256" key="2">
    <source>
        <dbReference type="ARBA" id="ARBA00008017"/>
    </source>
</evidence>
<evidence type="ECO:0000259" key="8">
    <source>
        <dbReference type="Pfam" id="PF00924"/>
    </source>
</evidence>
<dbReference type="Proteomes" id="UP000516046">
    <property type="component" value="Chromosome"/>
</dbReference>